<evidence type="ECO:0000313" key="6">
    <source>
        <dbReference type="EMBL" id="CAE0637072.1"/>
    </source>
</evidence>
<dbReference type="Gene3D" id="3.40.50.2300">
    <property type="match status" value="1"/>
</dbReference>
<dbReference type="InterPro" id="IPR001789">
    <property type="entry name" value="Sig_transdc_resp-reg_receiver"/>
</dbReference>
<keyword evidence="2" id="KW-0902">Two-component regulatory system</keyword>
<dbReference type="PROSITE" id="PS50110">
    <property type="entry name" value="RESPONSE_REGULATORY"/>
    <property type="match status" value="1"/>
</dbReference>
<dbReference type="PANTHER" id="PTHR45339">
    <property type="entry name" value="HYBRID SIGNAL TRANSDUCTION HISTIDINE KINASE J"/>
    <property type="match status" value="1"/>
</dbReference>
<reference evidence="6" key="1">
    <citation type="submission" date="2021-01" db="EMBL/GenBank/DDBJ databases">
        <authorList>
            <person name="Corre E."/>
            <person name="Pelletier E."/>
            <person name="Niang G."/>
            <person name="Scheremetjew M."/>
            <person name="Finn R."/>
            <person name="Kale V."/>
            <person name="Holt S."/>
            <person name="Cochrane G."/>
            <person name="Meng A."/>
            <person name="Brown T."/>
            <person name="Cohen L."/>
        </authorList>
    </citation>
    <scope>NUCLEOTIDE SEQUENCE</scope>
    <source>
        <strain evidence="6">CCMP3107</strain>
    </source>
</reference>
<dbReference type="EMBL" id="HBIU01034418">
    <property type="protein sequence ID" value="CAE0637072.1"/>
    <property type="molecule type" value="Transcribed_RNA"/>
</dbReference>
<dbReference type="InterPro" id="IPR011006">
    <property type="entry name" value="CheY-like_superfamily"/>
</dbReference>
<feature type="modified residue" description="4-aspartylphosphate" evidence="3">
    <location>
        <position position="231"/>
    </location>
</feature>
<sequence>MDKKDQLYCASEAQFFAPGRGSRSKLGDVSTIPKRLINQLPKYGNCPDEIYMHQNIQYTGGGGSGGGVRSGVGPRQFDRLRLETGGSTGGTPLTPTQRTARRVPSLVHAAWGEGNEAPCFLQPDTPNRFLNRAGSRGFTLSSANSSFTQFDESRAISRGVTLSSGQFDESPSVPLSPMSKKGWILVVDDAASILKLTKLILSKEYNVDTAENGQEAVDKALTKAYDVILMDFMMPIMDGPEATRRILKERPGQKIIGVTGNALQEDQRVFLAAGAAEVLLKPCRKDALLASIGRHVGGGGDRASSSCRAGEGEAAPVATVK</sequence>
<dbReference type="SUPFAM" id="SSF52172">
    <property type="entry name" value="CheY-like"/>
    <property type="match status" value="1"/>
</dbReference>
<dbReference type="PANTHER" id="PTHR45339:SF1">
    <property type="entry name" value="HYBRID SIGNAL TRANSDUCTION HISTIDINE KINASE J"/>
    <property type="match status" value="1"/>
</dbReference>
<feature type="domain" description="Response regulatory" evidence="5">
    <location>
        <begin position="183"/>
        <end position="296"/>
    </location>
</feature>
<proteinExistence type="predicted"/>
<evidence type="ECO:0000256" key="3">
    <source>
        <dbReference type="PROSITE-ProRule" id="PRU00169"/>
    </source>
</evidence>
<keyword evidence="1 3" id="KW-0597">Phosphoprotein</keyword>
<evidence type="ECO:0000256" key="4">
    <source>
        <dbReference type="SAM" id="MobiDB-lite"/>
    </source>
</evidence>
<evidence type="ECO:0000256" key="2">
    <source>
        <dbReference type="ARBA" id="ARBA00023012"/>
    </source>
</evidence>
<feature type="region of interest" description="Disordered" evidence="4">
    <location>
        <begin position="297"/>
        <end position="321"/>
    </location>
</feature>
<dbReference type="GO" id="GO:0000160">
    <property type="term" value="P:phosphorelay signal transduction system"/>
    <property type="evidence" value="ECO:0007669"/>
    <property type="project" value="UniProtKB-KW"/>
</dbReference>
<gene>
    <name evidence="6" type="ORF">HAKA00212_LOCUS15846</name>
</gene>
<name>A0A7S3XZU7_HETAK</name>
<evidence type="ECO:0000256" key="1">
    <source>
        <dbReference type="ARBA" id="ARBA00022553"/>
    </source>
</evidence>
<dbReference type="SMART" id="SM00448">
    <property type="entry name" value="REC"/>
    <property type="match status" value="1"/>
</dbReference>
<protein>
    <recommendedName>
        <fullName evidence="5">Response regulatory domain-containing protein</fullName>
    </recommendedName>
</protein>
<evidence type="ECO:0000259" key="5">
    <source>
        <dbReference type="PROSITE" id="PS50110"/>
    </source>
</evidence>
<organism evidence="6">
    <name type="scientific">Heterosigma akashiwo</name>
    <name type="common">Chromophytic alga</name>
    <name type="synonym">Heterosigma carterae</name>
    <dbReference type="NCBI Taxonomy" id="2829"/>
    <lineage>
        <taxon>Eukaryota</taxon>
        <taxon>Sar</taxon>
        <taxon>Stramenopiles</taxon>
        <taxon>Ochrophyta</taxon>
        <taxon>Raphidophyceae</taxon>
        <taxon>Chattonellales</taxon>
        <taxon>Chattonellaceae</taxon>
        <taxon>Heterosigma</taxon>
    </lineage>
</organism>
<accession>A0A7S3XZU7</accession>
<dbReference type="CDD" id="cd17546">
    <property type="entry name" value="REC_hyHK_CKI1_RcsC-like"/>
    <property type="match status" value="1"/>
</dbReference>
<dbReference type="Pfam" id="PF00072">
    <property type="entry name" value="Response_reg"/>
    <property type="match status" value="1"/>
</dbReference>
<dbReference type="AlphaFoldDB" id="A0A7S3XZU7"/>